<keyword evidence="4 7" id="KW-1133">Transmembrane helix</keyword>
<dbReference type="GO" id="GO:0022857">
    <property type="term" value="F:transmembrane transporter activity"/>
    <property type="evidence" value="ECO:0007669"/>
    <property type="project" value="TreeGrafter"/>
</dbReference>
<evidence type="ECO:0000259" key="9">
    <source>
        <dbReference type="Pfam" id="PF12704"/>
    </source>
</evidence>
<evidence type="ECO:0000313" key="10">
    <source>
        <dbReference type="EMBL" id="RCH42407.1"/>
    </source>
</evidence>
<dbReference type="Pfam" id="PF02687">
    <property type="entry name" value="FtsX"/>
    <property type="match status" value="1"/>
</dbReference>
<dbReference type="EMBL" id="PSQG01000022">
    <property type="protein sequence ID" value="RCH42407.1"/>
    <property type="molecule type" value="Genomic_DNA"/>
</dbReference>
<evidence type="ECO:0000256" key="1">
    <source>
        <dbReference type="ARBA" id="ARBA00004651"/>
    </source>
</evidence>
<feature type="transmembrane region" description="Helical" evidence="7">
    <location>
        <begin position="20"/>
        <end position="40"/>
    </location>
</feature>
<feature type="transmembrane region" description="Helical" evidence="7">
    <location>
        <begin position="298"/>
        <end position="319"/>
    </location>
</feature>
<proteinExistence type="inferred from homology"/>
<evidence type="ECO:0000256" key="7">
    <source>
        <dbReference type="SAM" id="Phobius"/>
    </source>
</evidence>
<keyword evidence="2" id="KW-1003">Cell membrane</keyword>
<keyword evidence="5 7" id="KW-0472">Membrane</keyword>
<dbReference type="InterPro" id="IPR025857">
    <property type="entry name" value="MacB_PCD"/>
</dbReference>
<dbReference type="GO" id="GO:0005886">
    <property type="term" value="C:plasma membrane"/>
    <property type="evidence" value="ECO:0007669"/>
    <property type="project" value="UniProtKB-SubCell"/>
</dbReference>
<comment type="subcellular location">
    <subcellularLocation>
        <location evidence="1">Cell membrane</location>
        <topology evidence="1">Multi-pass membrane protein</topology>
    </subcellularLocation>
</comment>
<evidence type="ECO:0000256" key="6">
    <source>
        <dbReference type="ARBA" id="ARBA00038076"/>
    </source>
</evidence>
<evidence type="ECO:0000313" key="11">
    <source>
        <dbReference type="Proteomes" id="UP000253208"/>
    </source>
</evidence>
<keyword evidence="3 7" id="KW-0812">Transmembrane</keyword>
<reference evidence="10 11" key="1">
    <citation type="submission" date="2018-02" db="EMBL/GenBank/DDBJ databases">
        <title>Complete genome sequencing of Faecalibacterium prausnitzii strains isolated from the human gut.</title>
        <authorList>
            <person name="Fitzgerald B.C."/>
            <person name="Shkoporov A.N."/>
            <person name="Ross P.R."/>
            <person name="Hill C."/>
        </authorList>
    </citation>
    <scope>NUCLEOTIDE SEQUENCE [LARGE SCALE GENOMIC DNA]</scope>
    <source>
        <strain evidence="10 11">APC942/31-1</strain>
    </source>
</reference>
<evidence type="ECO:0000256" key="4">
    <source>
        <dbReference type="ARBA" id="ARBA00022989"/>
    </source>
</evidence>
<dbReference type="InterPro" id="IPR003838">
    <property type="entry name" value="ABC3_permease_C"/>
</dbReference>
<feature type="transmembrane region" description="Helical" evidence="7">
    <location>
        <begin position="379"/>
        <end position="403"/>
    </location>
</feature>
<name>A0A367FVD4_9FIRM</name>
<organism evidence="10 11">
    <name type="scientific">Blautia obeum</name>
    <dbReference type="NCBI Taxonomy" id="40520"/>
    <lineage>
        <taxon>Bacteria</taxon>
        <taxon>Bacillati</taxon>
        <taxon>Bacillota</taxon>
        <taxon>Clostridia</taxon>
        <taxon>Lachnospirales</taxon>
        <taxon>Lachnospiraceae</taxon>
        <taxon>Blautia</taxon>
    </lineage>
</organism>
<comment type="caution">
    <text evidence="10">The sequence shown here is derived from an EMBL/GenBank/DDBJ whole genome shotgun (WGS) entry which is preliminary data.</text>
</comment>
<feature type="domain" description="ABC3 transporter permease C-terminal" evidence="8">
    <location>
        <begin position="301"/>
        <end position="413"/>
    </location>
</feature>
<evidence type="ECO:0000256" key="5">
    <source>
        <dbReference type="ARBA" id="ARBA00023136"/>
    </source>
</evidence>
<dbReference type="PANTHER" id="PTHR30572">
    <property type="entry name" value="MEMBRANE COMPONENT OF TRANSPORTER-RELATED"/>
    <property type="match status" value="1"/>
</dbReference>
<sequence length="420" mass="45326">MFENIRLAFQGIWSHKMRSFLTMLGIIIGIASIIAIVSTIKGTSEQIKEDLIGSGNNTVQVMLYDGDSTYDMDYGSYGSSATPPVISDSQKTAIGDLDHVISSTFYYSSQSASVYYKNTSFQGGTVYGIDSNYLKTMGYLVQSGRGFVQKDYDSYRKVALVDSNAAQNIFGSESPVGKTIEVGSEPYIIVGVITQSEDSMPKINTISEYEEYSQTIMGSVMIPDTTWPVAFKFDQPQNVTVRADSTDNMSSVGKAAEDILNTGIQNEKNKSNFKYKAEDIMEKVKNLQKLSESTNQQLIWIASISLLVGGIGVMNIMLVSVTERTSEIGLKKAIGARKKVILGQFLTEASVLTSIGGIIGVVLGIILSKMVSQVSGAPTAISVPAIIGSVVFSMLIGLIFGLLPSVKAANLNPIDALRSE</sequence>
<feature type="domain" description="MacB-like periplasmic core" evidence="9">
    <location>
        <begin position="19"/>
        <end position="258"/>
    </location>
</feature>
<dbReference type="Proteomes" id="UP000253208">
    <property type="component" value="Unassembled WGS sequence"/>
</dbReference>
<dbReference type="RefSeq" id="WP_021650388.1">
    <property type="nucleotide sequence ID" value="NZ_PSQG01000022.1"/>
</dbReference>
<comment type="similarity">
    <text evidence="6">Belongs to the ABC-4 integral membrane protein family.</text>
</comment>
<protein>
    <submittedName>
        <fullName evidence="10">Macrolide ABC transporter permease</fullName>
    </submittedName>
</protein>
<evidence type="ECO:0000256" key="3">
    <source>
        <dbReference type="ARBA" id="ARBA00022692"/>
    </source>
</evidence>
<evidence type="ECO:0000259" key="8">
    <source>
        <dbReference type="Pfam" id="PF02687"/>
    </source>
</evidence>
<feature type="transmembrane region" description="Helical" evidence="7">
    <location>
        <begin position="340"/>
        <end position="367"/>
    </location>
</feature>
<dbReference type="PANTHER" id="PTHR30572:SF4">
    <property type="entry name" value="ABC TRANSPORTER PERMEASE YTRF"/>
    <property type="match status" value="1"/>
</dbReference>
<dbReference type="AlphaFoldDB" id="A0A367FVD4"/>
<dbReference type="InterPro" id="IPR050250">
    <property type="entry name" value="Macrolide_Exporter_MacB"/>
</dbReference>
<dbReference type="Pfam" id="PF12704">
    <property type="entry name" value="MacB_PCD"/>
    <property type="match status" value="1"/>
</dbReference>
<accession>A0A367FVD4</accession>
<evidence type="ECO:0000256" key="2">
    <source>
        <dbReference type="ARBA" id="ARBA00022475"/>
    </source>
</evidence>
<gene>
    <name evidence="10" type="ORF">C4886_14065</name>
</gene>